<gene>
    <name evidence="1" type="ORF">METZ01_LOCUS73206</name>
</gene>
<dbReference type="EMBL" id="UINC01005288">
    <property type="protein sequence ID" value="SVA20352.1"/>
    <property type="molecule type" value="Genomic_DNA"/>
</dbReference>
<proteinExistence type="predicted"/>
<protein>
    <submittedName>
        <fullName evidence="1">Uncharacterized protein</fullName>
    </submittedName>
</protein>
<sequence length="139" mass="15950">WKILKITLQQSQPRKKAQWKQLLLRGRVSPALVLPPTLPDILPNSWKNISKILKTPALPLHQIAKKPVDEKTGLERPFSLVFLQNLFFLYSCEFAMSGDSLNGFRKDELKKTNREVLEIPQIDRMQSKHNSATCISAPF</sequence>
<organism evidence="1">
    <name type="scientific">marine metagenome</name>
    <dbReference type="NCBI Taxonomy" id="408172"/>
    <lineage>
        <taxon>unclassified sequences</taxon>
        <taxon>metagenomes</taxon>
        <taxon>ecological metagenomes</taxon>
    </lineage>
</organism>
<name>A0A381TWF2_9ZZZZ</name>
<accession>A0A381TWF2</accession>
<evidence type="ECO:0000313" key="1">
    <source>
        <dbReference type="EMBL" id="SVA20352.1"/>
    </source>
</evidence>
<feature type="non-terminal residue" evidence="1">
    <location>
        <position position="1"/>
    </location>
</feature>
<dbReference type="AlphaFoldDB" id="A0A381TWF2"/>
<reference evidence="1" key="1">
    <citation type="submission" date="2018-05" db="EMBL/GenBank/DDBJ databases">
        <authorList>
            <person name="Lanie J.A."/>
            <person name="Ng W.-L."/>
            <person name="Kazmierczak K.M."/>
            <person name="Andrzejewski T.M."/>
            <person name="Davidsen T.M."/>
            <person name="Wayne K.J."/>
            <person name="Tettelin H."/>
            <person name="Glass J.I."/>
            <person name="Rusch D."/>
            <person name="Podicherti R."/>
            <person name="Tsui H.-C.T."/>
            <person name="Winkler M.E."/>
        </authorList>
    </citation>
    <scope>NUCLEOTIDE SEQUENCE</scope>
</reference>